<accession>A0ABV9U7P2</accession>
<dbReference type="RefSeq" id="WP_378262588.1">
    <property type="nucleotide sequence ID" value="NZ_JBHSIT010000012.1"/>
</dbReference>
<evidence type="ECO:0000313" key="3">
    <source>
        <dbReference type="Proteomes" id="UP001595872"/>
    </source>
</evidence>
<sequence>MPRIRAIKPGFFASEDVAALPLRARLTWIGLWTHCDDQGRAKDNVKLIKAALWPLDPVSLQDVEDDLAVLAEHGRILRYEVAGRRFLAVVGWHEHQKISKPTTSKLPPPPTTDSCPPARATPKSNTESNDPPVDNPGDSYPQGASEPLPEPDNREESTSGSPPGTLPESSRTAPVGKGKERKGKERISPRARAHNAARWLRDRYRLTDHEASQVLEAVQARAPRPIDHLVPYLTAMAEGDLADIVAAVMDTPPPGHTPAAGVPDDELPPPYEPPPVRNGLLDREPGPDQDDITSRGATAVRQALAAARTNDPKDEP</sequence>
<gene>
    <name evidence="2" type="ORF">ACFPCY_35035</name>
</gene>
<feature type="compositionally biased region" description="Polar residues" evidence="1">
    <location>
        <begin position="158"/>
        <end position="172"/>
    </location>
</feature>
<dbReference type="EMBL" id="JBHSIT010000012">
    <property type="protein sequence ID" value="MFC4912560.1"/>
    <property type="molecule type" value="Genomic_DNA"/>
</dbReference>
<feature type="region of interest" description="Disordered" evidence="1">
    <location>
        <begin position="248"/>
        <end position="297"/>
    </location>
</feature>
<reference evidence="3" key="1">
    <citation type="journal article" date="2019" name="Int. J. Syst. Evol. Microbiol.">
        <title>The Global Catalogue of Microorganisms (GCM) 10K type strain sequencing project: providing services to taxonomists for standard genome sequencing and annotation.</title>
        <authorList>
            <consortium name="The Broad Institute Genomics Platform"/>
            <consortium name="The Broad Institute Genome Sequencing Center for Infectious Disease"/>
            <person name="Wu L."/>
            <person name="Ma J."/>
        </authorList>
    </citation>
    <scope>NUCLEOTIDE SEQUENCE [LARGE SCALE GENOMIC DNA]</scope>
    <source>
        <strain evidence="3">KLKA75</strain>
    </source>
</reference>
<organism evidence="2 3">
    <name type="scientific">Actinomadura gamaensis</name>
    <dbReference type="NCBI Taxonomy" id="1763541"/>
    <lineage>
        <taxon>Bacteria</taxon>
        <taxon>Bacillati</taxon>
        <taxon>Actinomycetota</taxon>
        <taxon>Actinomycetes</taxon>
        <taxon>Streptosporangiales</taxon>
        <taxon>Thermomonosporaceae</taxon>
        <taxon>Actinomadura</taxon>
    </lineage>
</organism>
<comment type="caution">
    <text evidence="2">The sequence shown here is derived from an EMBL/GenBank/DDBJ whole genome shotgun (WGS) entry which is preliminary data.</text>
</comment>
<protein>
    <submittedName>
        <fullName evidence="2">Uncharacterized protein</fullName>
    </submittedName>
</protein>
<name>A0ABV9U7P2_9ACTN</name>
<evidence type="ECO:0000313" key="2">
    <source>
        <dbReference type="EMBL" id="MFC4912560.1"/>
    </source>
</evidence>
<evidence type="ECO:0000256" key="1">
    <source>
        <dbReference type="SAM" id="MobiDB-lite"/>
    </source>
</evidence>
<proteinExistence type="predicted"/>
<feature type="region of interest" description="Disordered" evidence="1">
    <location>
        <begin position="93"/>
        <end position="198"/>
    </location>
</feature>
<dbReference type="Proteomes" id="UP001595872">
    <property type="component" value="Unassembled WGS sequence"/>
</dbReference>
<keyword evidence="3" id="KW-1185">Reference proteome</keyword>